<dbReference type="Proteomes" id="UP000600799">
    <property type="component" value="Unassembled WGS sequence"/>
</dbReference>
<name>A0ABS0HES6_9SPHN</name>
<evidence type="ECO:0000313" key="2">
    <source>
        <dbReference type="Proteomes" id="UP000600799"/>
    </source>
</evidence>
<dbReference type="EMBL" id="JADQDC010000004">
    <property type="protein sequence ID" value="MBF9150760.1"/>
    <property type="molecule type" value="Genomic_DNA"/>
</dbReference>
<gene>
    <name evidence="1" type="ORF">I2488_07070</name>
</gene>
<sequence length="101" mass="11133">MPVASPAQPPETPVELRPEIKSFIKQAAENVFGGDVVVRHYGTDSTWRIHVEIESCAGLDREAFIGILLTQANHFPHVEITKRGSKPKGDAKIAYRQGVIL</sequence>
<proteinExistence type="predicted"/>
<comment type="caution">
    <text evidence="1">The sequence shown here is derived from an EMBL/GenBank/DDBJ whole genome shotgun (WGS) entry which is preliminary data.</text>
</comment>
<organism evidence="1 2">
    <name type="scientific">Novosphingobium jiangmenense</name>
    <dbReference type="NCBI Taxonomy" id="2791981"/>
    <lineage>
        <taxon>Bacteria</taxon>
        <taxon>Pseudomonadati</taxon>
        <taxon>Pseudomonadota</taxon>
        <taxon>Alphaproteobacteria</taxon>
        <taxon>Sphingomonadales</taxon>
        <taxon>Sphingomonadaceae</taxon>
        <taxon>Novosphingobium</taxon>
    </lineage>
</organism>
<accession>A0ABS0HES6</accession>
<protein>
    <submittedName>
        <fullName evidence="1">Uncharacterized protein</fullName>
    </submittedName>
</protein>
<dbReference type="RefSeq" id="WP_196275111.1">
    <property type="nucleotide sequence ID" value="NZ_JADQDC010000004.1"/>
</dbReference>
<evidence type="ECO:0000313" key="1">
    <source>
        <dbReference type="EMBL" id="MBF9150760.1"/>
    </source>
</evidence>
<reference evidence="1 2" key="1">
    <citation type="submission" date="2020-11" db="EMBL/GenBank/DDBJ databases">
        <title>The genome sequence of Novosphingobium sp. 1Y9A.</title>
        <authorList>
            <person name="Liu Y."/>
        </authorList>
    </citation>
    <scope>NUCLEOTIDE SEQUENCE [LARGE SCALE GENOMIC DNA]</scope>
    <source>
        <strain evidence="1 2">1Y9A</strain>
    </source>
</reference>
<keyword evidence="2" id="KW-1185">Reference proteome</keyword>